<organism evidence="1 2">
    <name type="scientific">Methanorbis furvi</name>
    <dbReference type="NCBI Taxonomy" id="3028299"/>
    <lineage>
        <taxon>Archaea</taxon>
        <taxon>Methanobacteriati</taxon>
        <taxon>Methanobacteriota</taxon>
        <taxon>Stenosarchaea group</taxon>
        <taxon>Methanomicrobia</taxon>
        <taxon>Methanomicrobiales</taxon>
        <taxon>Methanocorpusculaceae</taxon>
        <taxon>Methanorbis</taxon>
    </lineage>
</organism>
<evidence type="ECO:0000313" key="1">
    <source>
        <dbReference type="EMBL" id="MDV0440827.1"/>
    </source>
</evidence>
<protein>
    <submittedName>
        <fullName evidence="1">Uncharacterized protein</fullName>
    </submittedName>
</protein>
<evidence type="ECO:0000313" key="2">
    <source>
        <dbReference type="Proteomes" id="UP001273136"/>
    </source>
</evidence>
<gene>
    <name evidence="1" type="ORF">McpAg1_00030</name>
</gene>
<accession>A0AAE4M904</accession>
<dbReference type="AlphaFoldDB" id="A0AAE4M904"/>
<sequence length="188" mass="22280">MTKNGEYMEAFFGVELYKKFEDVLGDLENIEIDLKDISKEVGRLGGKIDDQDRLETAREMRAATYESAQQVRDVRSFLGFYFTQSQELSQVILERDAYMLLYQIFKWDMNDVRDLRGWIRDFNHVCKTIGYRPEDLLNMNRLTVNPVPEDVVRYPVYAVDKHDYCLCGKNYDDIMHISEIREEMQDKS</sequence>
<proteinExistence type="predicted"/>
<dbReference type="Proteomes" id="UP001273136">
    <property type="component" value="Unassembled WGS sequence"/>
</dbReference>
<reference evidence="1" key="1">
    <citation type="submission" date="2023-06" db="EMBL/GenBank/DDBJ databases">
        <title>Genome sequence of Methancorpusculaceae sp. Ag1.</title>
        <authorList>
            <person name="Protasov E."/>
            <person name="Platt K."/>
            <person name="Poehlein A."/>
            <person name="Daniel R."/>
            <person name="Brune A."/>
        </authorList>
    </citation>
    <scope>NUCLEOTIDE SEQUENCE</scope>
    <source>
        <strain evidence="1">Ag1</strain>
    </source>
</reference>
<dbReference type="EMBL" id="JAWDKA010000001">
    <property type="protein sequence ID" value="MDV0440827.1"/>
    <property type="molecule type" value="Genomic_DNA"/>
</dbReference>
<name>A0AAE4M904_9EURY</name>
<dbReference type="RefSeq" id="WP_338093224.1">
    <property type="nucleotide sequence ID" value="NZ_JAWDKA010000001.1"/>
</dbReference>
<keyword evidence="2" id="KW-1185">Reference proteome</keyword>
<comment type="caution">
    <text evidence="1">The sequence shown here is derived from an EMBL/GenBank/DDBJ whole genome shotgun (WGS) entry which is preliminary data.</text>
</comment>